<dbReference type="AlphaFoldDB" id="A0AAN6PSX4"/>
<evidence type="ECO:0000256" key="1">
    <source>
        <dbReference type="SAM" id="MobiDB-lite"/>
    </source>
</evidence>
<feature type="region of interest" description="Disordered" evidence="1">
    <location>
        <begin position="77"/>
        <end position="98"/>
    </location>
</feature>
<organism evidence="2 3">
    <name type="scientific">Parathielavia hyrcaniae</name>
    <dbReference type="NCBI Taxonomy" id="113614"/>
    <lineage>
        <taxon>Eukaryota</taxon>
        <taxon>Fungi</taxon>
        <taxon>Dikarya</taxon>
        <taxon>Ascomycota</taxon>
        <taxon>Pezizomycotina</taxon>
        <taxon>Sordariomycetes</taxon>
        <taxon>Sordariomycetidae</taxon>
        <taxon>Sordariales</taxon>
        <taxon>Chaetomiaceae</taxon>
        <taxon>Parathielavia</taxon>
    </lineage>
</organism>
<protein>
    <submittedName>
        <fullName evidence="2">Uncharacterized protein</fullName>
    </submittedName>
</protein>
<dbReference type="Proteomes" id="UP001305647">
    <property type="component" value="Unassembled WGS sequence"/>
</dbReference>
<comment type="caution">
    <text evidence="2">The sequence shown here is derived from an EMBL/GenBank/DDBJ whole genome shotgun (WGS) entry which is preliminary data.</text>
</comment>
<feature type="region of interest" description="Disordered" evidence="1">
    <location>
        <begin position="17"/>
        <end position="41"/>
    </location>
</feature>
<gene>
    <name evidence="2" type="ORF">N658DRAFT_293359</name>
</gene>
<evidence type="ECO:0000313" key="2">
    <source>
        <dbReference type="EMBL" id="KAK4097359.1"/>
    </source>
</evidence>
<sequence length="199" mass="22395">MRDRSTMPERLQLLIKKRGRTGKLRASGKGSRERKDRSKKIGKSALPLMSCDAASRCVFWIPASWAPVGLIWRKPPRQKLARDRQSRAKNDGRVQPAGAGLRRLQSPACLRSRQCNLSGSCQSIDSLSWCSGKQGARRSGAVRNERVKKGLMLDEWLGMQLISMSQLKPTMSCRFTGRETTSRDCVPEARGRLLLICRR</sequence>
<keyword evidence="3" id="KW-1185">Reference proteome</keyword>
<evidence type="ECO:0000313" key="3">
    <source>
        <dbReference type="Proteomes" id="UP001305647"/>
    </source>
</evidence>
<accession>A0AAN6PSX4</accession>
<dbReference type="EMBL" id="MU863677">
    <property type="protein sequence ID" value="KAK4097359.1"/>
    <property type="molecule type" value="Genomic_DNA"/>
</dbReference>
<proteinExistence type="predicted"/>
<reference evidence="2" key="1">
    <citation type="journal article" date="2023" name="Mol. Phylogenet. Evol.">
        <title>Genome-scale phylogeny and comparative genomics of the fungal order Sordariales.</title>
        <authorList>
            <person name="Hensen N."/>
            <person name="Bonometti L."/>
            <person name="Westerberg I."/>
            <person name="Brannstrom I.O."/>
            <person name="Guillou S."/>
            <person name="Cros-Aarteil S."/>
            <person name="Calhoun S."/>
            <person name="Haridas S."/>
            <person name="Kuo A."/>
            <person name="Mondo S."/>
            <person name="Pangilinan J."/>
            <person name="Riley R."/>
            <person name="LaButti K."/>
            <person name="Andreopoulos B."/>
            <person name="Lipzen A."/>
            <person name="Chen C."/>
            <person name="Yan M."/>
            <person name="Daum C."/>
            <person name="Ng V."/>
            <person name="Clum A."/>
            <person name="Steindorff A."/>
            <person name="Ohm R.A."/>
            <person name="Martin F."/>
            <person name="Silar P."/>
            <person name="Natvig D.O."/>
            <person name="Lalanne C."/>
            <person name="Gautier V."/>
            <person name="Ament-Velasquez S.L."/>
            <person name="Kruys A."/>
            <person name="Hutchinson M.I."/>
            <person name="Powell A.J."/>
            <person name="Barry K."/>
            <person name="Miller A.N."/>
            <person name="Grigoriev I.V."/>
            <person name="Debuchy R."/>
            <person name="Gladieux P."/>
            <person name="Hiltunen Thoren M."/>
            <person name="Johannesson H."/>
        </authorList>
    </citation>
    <scope>NUCLEOTIDE SEQUENCE</scope>
    <source>
        <strain evidence="2">CBS 757.83</strain>
    </source>
</reference>
<reference evidence="2" key="2">
    <citation type="submission" date="2023-05" db="EMBL/GenBank/DDBJ databases">
        <authorList>
            <consortium name="Lawrence Berkeley National Laboratory"/>
            <person name="Steindorff A."/>
            <person name="Hensen N."/>
            <person name="Bonometti L."/>
            <person name="Westerberg I."/>
            <person name="Brannstrom I.O."/>
            <person name="Guillou S."/>
            <person name="Cros-Aarteil S."/>
            <person name="Calhoun S."/>
            <person name="Haridas S."/>
            <person name="Kuo A."/>
            <person name="Mondo S."/>
            <person name="Pangilinan J."/>
            <person name="Riley R."/>
            <person name="Labutti K."/>
            <person name="Andreopoulos B."/>
            <person name="Lipzen A."/>
            <person name="Chen C."/>
            <person name="Yanf M."/>
            <person name="Daum C."/>
            <person name="Ng V."/>
            <person name="Clum A."/>
            <person name="Ohm R."/>
            <person name="Martin F."/>
            <person name="Silar P."/>
            <person name="Natvig D."/>
            <person name="Lalanne C."/>
            <person name="Gautier V."/>
            <person name="Ament-Velasquez S.L."/>
            <person name="Kruys A."/>
            <person name="Hutchinson M.I."/>
            <person name="Powell A.J."/>
            <person name="Barry K."/>
            <person name="Miller A.N."/>
            <person name="Grigoriev I.V."/>
            <person name="Debuchy R."/>
            <person name="Gladieux P."/>
            <person name="Thoren M.H."/>
            <person name="Johannesson H."/>
        </authorList>
    </citation>
    <scope>NUCLEOTIDE SEQUENCE</scope>
    <source>
        <strain evidence="2">CBS 757.83</strain>
    </source>
</reference>
<feature type="compositionally biased region" description="Basic and acidic residues" evidence="1">
    <location>
        <begin position="80"/>
        <end position="92"/>
    </location>
</feature>
<name>A0AAN6PSX4_9PEZI</name>